<sequence>MKKGYMVIGAYGQVQLKEELLSHLQIKPGQIINYKQLPGNKLLLEGIPLEESGGHHLSGCDDYYELAEDTGEASTDNYLNTLQYSFGTSMRLH</sequence>
<proteinExistence type="predicted"/>
<gene>
    <name evidence="1" type="ORF">HMPREF2130_07020</name>
</gene>
<evidence type="ECO:0000313" key="2">
    <source>
        <dbReference type="Proteomes" id="UP000029629"/>
    </source>
</evidence>
<name>A0A095Z6Z1_9BURK</name>
<dbReference type="Proteomes" id="UP000029629">
    <property type="component" value="Unassembled WGS sequence"/>
</dbReference>
<comment type="caution">
    <text evidence="1">The sequence shown here is derived from an EMBL/GenBank/DDBJ whole genome shotgun (WGS) entry which is preliminary data.</text>
</comment>
<reference evidence="1 2" key="1">
    <citation type="submission" date="2014-07" db="EMBL/GenBank/DDBJ databases">
        <authorList>
            <person name="McCorrison J."/>
            <person name="Sanka R."/>
            <person name="Torralba M."/>
            <person name="Gillis M."/>
            <person name="Haft D.H."/>
            <person name="Methe B."/>
            <person name="Sutton G."/>
            <person name="Nelson K.E."/>
        </authorList>
    </citation>
    <scope>NUCLEOTIDE SEQUENCE [LARGE SCALE GENOMIC DNA]</scope>
    <source>
        <strain evidence="1 2">DNF00040</strain>
    </source>
</reference>
<dbReference type="AlphaFoldDB" id="A0A095Z6Z1"/>
<organism evidence="1 2">
    <name type="scientific">Oligella urethralis DNF00040</name>
    <dbReference type="NCBI Taxonomy" id="1401065"/>
    <lineage>
        <taxon>Bacteria</taxon>
        <taxon>Pseudomonadati</taxon>
        <taxon>Pseudomonadota</taxon>
        <taxon>Betaproteobacteria</taxon>
        <taxon>Burkholderiales</taxon>
        <taxon>Alcaligenaceae</taxon>
        <taxon>Oligella</taxon>
    </lineage>
</organism>
<dbReference type="EMBL" id="JRNI01000025">
    <property type="protein sequence ID" value="KGF30428.1"/>
    <property type="molecule type" value="Genomic_DNA"/>
</dbReference>
<accession>A0A095Z6Z1</accession>
<evidence type="ECO:0000313" key="1">
    <source>
        <dbReference type="EMBL" id="KGF30428.1"/>
    </source>
</evidence>
<keyword evidence="2" id="KW-1185">Reference proteome</keyword>
<protein>
    <submittedName>
        <fullName evidence="1">Uncharacterized protein</fullName>
    </submittedName>
</protein>
<dbReference type="RefSeq" id="WP_036559470.1">
    <property type="nucleotide sequence ID" value="NZ_JRNI01000025.1"/>
</dbReference>